<gene>
    <name evidence="2" type="ORF">BGW38_009373</name>
</gene>
<dbReference type="AlphaFoldDB" id="A0A9P6KFC3"/>
<accession>A0A9P6KFC3</accession>
<protein>
    <submittedName>
        <fullName evidence="2">Uncharacterized protein</fullName>
    </submittedName>
</protein>
<feature type="compositionally biased region" description="Polar residues" evidence="1">
    <location>
        <begin position="268"/>
        <end position="285"/>
    </location>
</feature>
<dbReference type="EMBL" id="JAABOA010000687">
    <property type="protein sequence ID" value="KAF9583479.1"/>
    <property type="molecule type" value="Genomic_DNA"/>
</dbReference>
<feature type="region of interest" description="Disordered" evidence="1">
    <location>
        <begin position="232"/>
        <end position="317"/>
    </location>
</feature>
<evidence type="ECO:0000313" key="2">
    <source>
        <dbReference type="EMBL" id="KAF9583479.1"/>
    </source>
</evidence>
<sequence>MINDDNASEPSQSGNPSHQSSSGNPIQFTPEVIQALVAALAPALQQVNTTSPVSVMEDPHLTTNPTVPILEPYEKLEKYLPTFAHRQDVHAHPKWDEDDGYTDIKHFPRVRGVEYTAPVLPSNLNTSKHLQKRDQELATLQTKLANLTRPIDATVHAILSSTAADPEDPITSNILETMDILRYNLAALSTEIGQIRTQAICRDKNVIPPTDPNGKTPIFTHQDFIDQQKFTKALKKATGQGDRSSYRGRNRGSNRNYGYGNQGNRSNEGNTSNTDTTGQRNNHPVSESYQYPSSDSSRQSFHQASTPRGRGRGRGRQ</sequence>
<feature type="compositionally biased region" description="Low complexity" evidence="1">
    <location>
        <begin position="286"/>
        <end position="300"/>
    </location>
</feature>
<proteinExistence type="predicted"/>
<feature type="region of interest" description="Disordered" evidence="1">
    <location>
        <begin position="1"/>
        <end position="26"/>
    </location>
</feature>
<name>A0A9P6KFC3_9FUNG</name>
<reference evidence="2" key="1">
    <citation type="journal article" date="2020" name="Fungal Divers.">
        <title>Resolving the Mortierellaceae phylogeny through synthesis of multi-gene phylogenetics and phylogenomics.</title>
        <authorList>
            <person name="Vandepol N."/>
            <person name="Liber J."/>
            <person name="Desiro A."/>
            <person name="Na H."/>
            <person name="Kennedy M."/>
            <person name="Barry K."/>
            <person name="Grigoriev I.V."/>
            <person name="Miller A.N."/>
            <person name="O'Donnell K."/>
            <person name="Stajich J.E."/>
            <person name="Bonito G."/>
        </authorList>
    </citation>
    <scope>NUCLEOTIDE SEQUENCE</scope>
    <source>
        <strain evidence="2">KOD1015</strain>
    </source>
</reference>
<evidence type="ECO:0000313" key="3">
    <source>
        <dbReference type="Proteomes" id="UP000780801"/>
    </source>
</evidence>
<comment type="caution">
    <text evidence="2">The sequence shown here is derived from an EMBL/GenBank/DDBJ whole genome shotgun (WGS) entry which is preliminary data.</text>
</comment>
<evidence type="ECO:0000256" key="1">
    <source>
        <dbReference type="SAM" id="MobiDB-lite"/>
    </source>
</evidence>
<dbReference type="Proteomes" id="UP000780801">
    <property type="component" value="Unassembled WGS sequence"/>
</dbReference>
<dbReference type="OrthoDB" id="2367999at2759"/>
<feature type="compositionally biased region" description="Low complexity" evidence="1">
    <location>
        <begin position="253"/>
        <end position="267"/>
    </location>
</feature>
<feature type="compositionally biased region" description="Low complexity" evidence="1">
    <location>
        <begin position="10"/>
        <end position="24"/>
    </location>
</feature>
<keyword evidence="3" id="KW-1185">Reference proteome</keyword>
<organism evidence="2 3">
    <name type="scientific">Lunasporangiospora selenospora</name>
    <dbReference type="NCBI Taxonomy" id="979761"/>
    <lineage>
        <taxon>Eukaryota</taxon>
        <taxon>Fungi</taxon>
        <taxon>Fungi incertae sedis</taxon>
        <taxon>Mucoromycota</taxon>
        <taxon>Mortierellomycotina</taxon>
        <taxon>Mortierellomycetes</taxon>
        <taxon>Mortierellales</taxon>
        <taxon>Mortierellaceae</taxon>
        <taxon>Lunasporangiospora</taxon>
    </lineage>
</organism>